<name>A0ABS8YAU5_DATST</name>
<proteinExistence type="predicted"/>
<evidence type="ECO:0000313" key="1">
    <source>
        <dbReference type="EMBL" id="MCE5167588.1"/>
    </source>
</evidence>
<dbReference type="Proteomes" id="UP000823775">
    <property type="component" value="Unassembled WGS sequence"/>
</dbReference>
<protein>
    <submittedName>
        <fullName evidence="1">Uncharacterized protein</fullName>
    </submittedName>
</protein>
<evidence type="ECO:0000313" key="2">
    <source>
        <dbReference type="Proteomes" id="UP000823775"/>
    </source>
</evidence>
<comment type="caution">
    <text evidence="1">The sequence shown here is derived from an EMBL/GenBank/DDBJ whole genome shotgun (WGS) entry which is preliminary data.</text>
</comment>
<reference evidence="1 2" key="1">
    <citation type="journal article" date="2021" name="BMC Genomics">
        <title>Datura genome reveals duplications of psychoactive alkaloid biosynthetic genes and high mutation rate following tissue culture.</title>
        <authorList>
            <person name="Rajewski A."/>
            <person name="Carter-House D."/>
            <person name="Stajich J."/>
            <person name="Litt A."/>
        </authorList>
    </citation>
    <scope>NUCLEOTIDE SEQUENCE [LARGE SCALE GENOMIC DNA]</scope>
    <source>
        <strain evidence="1">AR-01</strain>
    </source>
</reference>
<gene>
    <name evidence="1" type="ORF">HAX54_011990</name>
</gene>
<accession>A0ABS8YAU5</accession>
<keyword evidence="2" id="KW-1185">Reference proteome</keyword>
<dbReference type="EMBL" id="JACEIK010169137">
    <property type="protein sequence ID" value="MCE5167588.1"/>
    <property type="molecule type" value="Genomic_DNA"/>
</dbReference>
<sequence length="91" mass="9874">MLVDCFVAVGGKEMEKKGMKGVRLGCCGEEKRGKREWRYSTAVAASGCGVGGAPVVLEEKDEEGEAVVIDRSQWWYPTKGKGERGRSGVCF</sequence>
<feature type="non-terminal residue" evidence="1">
    <location>
        <position position="91"/>
    </location>
</feature>
<organism evidence="1 2">
    <name type="scientific">Datura stramonium</name>
    <name type="common">Jimsonweed</name>
    <name type="synonym">Common thornapple</name>
    <dbReference type="NCBI Taxonomy" id="4076"/>
    <lineage>
        <taxon>Eukaryota</taxon>
        <taxon>Viridiplantae</taxon>
        <taxon>Streptophyta</taxon>
        <taxon>Embryophyta</taxon>
        <taxon>Tracheophyta</taxon>
        <taxon>Spermatophyta</taxon>
        <taxon>Magnoliopsida</taxon>
        <taxon>eudicotyledons</taxon>
        <taxon>Gunneridae</taxon>
        <taxon>Pentapetalae</taxon>
        <taxon>asterids</taxon>
        <taxon>lamiids</taxon>
        <taxon>Solanales</taxon>
        <taxon>Solanaceae</taxon>
        <taxon>Solanoideae</taxon>
        <taxon>Datureae</taxon>
        <taxon>Datura</taxon>
    </lineage>
</organism>